<dbReference type="AlphaFoldDB" id="A0A1H9RJE7"/>
<reference evidence="2 3" key="1">
    <citation type="submission" date="2016-10" db="EMBL/GenBank/DDBJ databases">
        <authorList>
            <person name="de Groot N.N."/>
        </authorList>
    </citation>
    <scope>NUCLEOTIDE SEQUENCE [LARGE SCALE GENOMIC DNA]</scope>
    <source>
        <strain evidence="2 3">DSM 13760</strain>
    </source>
</reference>
<organism evidence="2 3">
    <name type="scientific">Isobaculum melis</name>
    <dbReference type="NCBI Taxonomy" id="142588"/>
    <lineage>
        <taxon>Bacteria</taxon>
        <taxon>Bacillati</taxon>
        <taxon>Bacillota</taxon>
        <taxon>Bacilli</taxon>
        <taxon>Lactobacillales</taxon>
        <taxon>Carnobacteriaceae</taxon>
        <taxon>Isobaculum</taxon>
    </lineage>
</organism>
<dbReference type="SUPFAM" id="SSF54631">
    <property type="entry name" value="CBS-domain pair"/>
    <property type="match status" value="1"/>
</dbReference>
<proteinExistence type="predicted"/>
<dbReference type="InterPro" id="IPR000644">
    <property type="entry name" value="CBS_dom"/>
</dbReference>
<dbReference type="CDD" id="cd04643">
    <property type="entry name" value="CBS_pair_bac"/>
    <property type="match status" value="1"/>
</dbReference>
<dbReference type="InterPro" id="IPR048125">
    <property type="entry name" value="CBS_CbpB"/>
</dbReference>
<name>A0A1H9RJE7_9LACT</name>
<dbReference type="NCBIfam" id="NF041630">
    <property type="entry name" value="CBS_CbpB"/>
    <property type="match status" value="1"/>
</dbReference>
<dbReference type="EMBL" id="FOHA01000004">
    <property type="protein sequence ID" value="SER72665.1"/>
    <property type="molecule type" value="Genomic_DNA"/>
</dbReference>
<evidence type="ECO:0000313" key="3">
    <source>
        <dbReference type="Proteomes" id="UP000198948"/>
    </source>
</evidence>
<evidence type="ECO:0000259" key="1">
    <source>
        <dbReference type="Pfam" id="PF00571"/>
    </source>
</evidence>
<dbReference type="Pfam" id="PF00571">
    <property type="entry name" value="CBS"/>
    <property type="match status" value="1"/>
</dbReference>
<protein>
    <submittedName>
        <fullName evidence="2">CBS domain-containing protein</fullName>
    </submittedName>
</protein>
<dbReference type="Gene3D" id="3.10.580.10">
    <property type="entry name" value="CBS-domain"/>
    <property type="match status" value="1"/>
</dbReference>
<dbReference type="STRING" id="142588.SAMN04488559_10480"/>
<accession>A0A1H9RJE7</accession>
<gene>
    <name evidence="2" type="ORF">SAMN04488559_10480</name>
</gene>
<dbReference type="RefSeq" id="WP_092650868.1">
    <property type="nucleotide sequence ID" value="NZ_FOHA01000004.1"/>
</dbReference>
<sequence length="157" mass="17751">MIGKKIEAILLENKEHILVPAEKVAHVQVNNRLDHALLVLTKVGYSVIPVLDKDYCIKGLLSLSMITDAILGLEKIDYEKLSEIEVSEVMNTDFPIVENPYDLEEILHLLVDYSFICVASDEGSFTGIVPRKQMMKGLNRLAHEFEAVYHVEEKEPS</sequence>
<dbReference type="Proteomes" id="UP000198948">
    <property type="component" value="Unassembled WGS sequence"/>
</dbReference>
<keyword evidence="3" id="KW-1185">Reference proteome</keyword>
<evidence type="ECO:0000313" key="2">
    <source>
        <dbReference type="EMBL" id="SER72665.1"/>
    </source>
</evidence>
<dbReference type="InterPro" id="IPR046342">
    <property type="entry name" value="CBS_dom_sf"/>
</dbReference>
<dbReference type="OrthoDB" id="2375431at2"/>
<feature type="domain" description="CBS" evidence="1">
    <location>
        <begin position="86"/>
        <end position="137"/>
    </location>
</feature>